<sequence length="182" mass="19642">MQHSVVCPSIGHSIVHHFGEGAAVWGQAITPSIAHLVQVHRELAIDYSQIRPGIVFDTVPSIAMLPHVIDTSTFRLHADAAVFRHTAGRSGTAMEAVLRCDAGGECSLKLWGRVVAEDGVQQPDQLSPTGGGSTLPVLFTVAFWEISRATDARMQSMITESAEKDRKIRELEATIALAMCSQ</sequence>
<dbReference type="Proteomes" id="UP000199205">
    <property type="component" value="Unassembled WGS sequence"/>
</dbReference>
<reference evidence="1 2" key="1">
    <citation type="submission" date="2016-08" db="EMBL/GenBank/DDBJ databases">
        <authorList>
            <person name="Seilhamer J.J."/>
        </authorList>
    </citation>
    <scope>NUCLEOTIDE SEQUENCE [LARGE SCALE GENOMIC DNA]</scope>
    <source>
        <strain evidence="1 2">P1-7</strain>
    </source>
</reference>
<protein>
    <submittedName>
        <fullName evidence="1">Uncharacterized protein</fullName>
    </submittedName>
</protein>
<proteinExistence type="predicted"/>
<dbReference type="AlphaFoldDB" id="A0A1C3XCP6"/>
<dbReference type="OrthoDB" id="8366821at2"/>
<evidence type="ECO:0000313" key="2">
    <source>
        <dbReference type="Proteomes" id="UP000199205"/>
    </source>
</evidence>
<evidence type="ECO:0000313" key="1">
    <source>
        <dbReference type="EMBL" id="SCB49886.1"/>
    </source>
</evidence>
<accession>A0A1C3XCP6</accession>
<organism evidence="1 2">
    <name type="scientific">Rhizobium lusitanum</name>
    <dbReference type="NCBI Taxonomy" id="293958"/>
    <lineage>
        <taxon>Bacteria</taxon>
        <taxon>Pseudomonadati</taxon>
        <taxon>Pseudomonadota</taxon>
        <taxon>Alphaproteobacteria</taxon>
        <taxon>Hyphomicrobiales</taxon>
        <taxon>Rhizobiaceae</taxon>
        <taxon>Rhizobium/Agrobacterium group</taxon>
        <taxon>Rhizobium</taxon>
    </lineage>
</organism>
<dbReference type="EMBL" id="FMAF01000031">
    <property type="protein sequence ID" value="SCB49886.1"/>
    <property type="molecule type" value="Genomic_DNA"/>
</dbReference>
<gene>
    <name evidence="1" type="ORF">GA0061101_13160</name>
</gene>
<name>A0A1C3XCP6_9HYPH</name>